<dbReference type="EMBL" id="LRQB01000005">
    <property type="protein sequence ID" value="KXA22897.1"/>
    <property type="molecule type" value="Genomic_DNA"/>
</dbReference>
<reference evidence="1 2" key="1">
    <citation type="submission" date="2016-01" db="EMBL/GenBank/DDBJ databases">
        <authorList>
            <person name="Oliw E.H."/>
        </authorList>
    </citation>
    <scope>NUCLEOTIDE SEQUENCE [LARGE SCALE GENOMIC DNA]</scope>
    <source>
        <strain evidence="1 2">PSS_7772B</strain>
    </source>
</reference>
<gene>
    <name evidence="1" type="ORF">HMPREF3208_00127</name>
</gene>
<dbReference type="Proteomes" id="UP000070687">
    <property type="component" value="Unassembled WGS sequence"/>
</dbReference>
<accession>A0A133P2V2</accession>
<dbReference type="AlphaFoldDB" id="A0A133P2V2"/>
<proteinExistence type="predicted"/>
<evidence type="ECO:0000313" key="2">
    <source>
        <dbReference type="Proteomes" id="UP000070687"/>
    </source>
</evidence>
<evidence type="ECO:0000313" key="1">
    <source>
        <dbReference type="EMBL" id="KXA22897.1"/>
    </source>
</evidence>
<comment type="caution">
    <text evidence="1">The sequence shown here is derived from an EMBL/GenBank/DDBJ whole genome shotgun (WGS) entry which is preliminary data.</text>
</comment>
<name>A0A133P2V2_GARVA</name>
<organism evidence="1 2">
    <name type="scientific">Gardnerella vaginalis</name>
    <dbReference type="NCBI Taxonomy" id="2702"/>
    <lineage>
        <taxon>Bacteria</taxon>
        <taxon>Bacillati</taxon>
        <taxon>Actinomycetota</taxon>
        <taxon>Actinomycetes</taxon>
        <taxon>Bifidobacteriales</taxon>
        <taxon>Bifidobacteriaceae</taxon>
        <taxon>Gardnerella</taxon>
    </lineage>
</organism>
<sequence length="884" mass="99821">MKQWLDNGNAIGSMQSYQPPRDESLPILPSKEEAQSLYPHAQYFGIIDGPDNLYGLSMNSYIGRDYPEGSVRGGNFVSHVLALPASDVDTYPCAFINSSSFLRWIDAETVRNPERPQPLDEINLQPNASGHTLDDICEFLDDDSHAEMYARMLTCLLTRTEGGYPKKIIINDSEENFILWVSALEYALTVRQSLDWSFSFYEYNPANASADVIRATDFMQCNLHDSLLSAHFIFDPSKEEMPQLDNISEDLDNFVDFVVTTLRYKVTENLISFRDFLNKISFKHVDSSVATAYTLYSIINKATYINELDANHMAQVCDILKKYACESQSVAFFTVAVDCMSQCRLKDGTLNTLVTALANVVETTPSLNDAPETLLNILIEKFTQVGTEQAIYEQIHALAAQIFKAPRNVDAELFRSIAQLQSAKLQLTNNPKPSWNAYAYASMTAAALCANKPTNIPKGVLGSAMLSCFDNITTSTTKKVITTLVNATNATQSVELYQHIIRSLHADLDLSIMFDLLILEQDDRNRELSKATTNHLLNAYLQTNNIRVACLQSLVDINADIACNFITQLSQYEQTNVLEYANWLANTCNQLPAAFVKEYGQYFAQTTWELPHEDLVTSKKLLQILANIPGVSDEWSITALEQITQQLSIIQTQIPTDILNWMLKIFTYFKVETPTKLILLAHLKLVEQACNEAHKNPLSAELRTMCKQIQLQSRTLPLNQTTPQFNQYLSMISQNVASVIFINEYCTDLQSYAVPQHLKSCLVSCVLKLIVEDENFENSLLLLAIDASLINKENLFSTQQLAGFFAKHLISKKVKSSHVVKFCQNSAHMKKIMQRYTKLQKGSFPAKTFDEIMSKIVQNLEKYEKENPTFFTSVKNFFGNNKQK</sequence>
<dbReference type="PATRIC" id="fig|2702.100.peg.116"/>
<protein>
    <submittedName>
        <fullName evidence="1">Uncharacterized protein</fullName>
    </submittedName>
</protein>